<keyword evidence="2" id="KW-0479">Metal-binding</keyword>
<evidence type="ECO:0000259" key="10">
    <source>
        <dbReference type="PROSITE" id="PS50157"/>
    </source>
</evidence>
<dbReference type="GO" id="GO:0000978">
    <property type="term" value="F:RNA polymerase II cis-regulatory region sequence-specific DNA binding"/>
    <property type="evidence" value="ECO:0007669"/>
    <property type="project" value="TreeGrafter"/>
</dbReference>
<dbReference type="GO" id="GO:0000981">
    <property type="term" value="F:DNA-binding transcription factor activity, RNA polymerase II-specific"/>
    <property type="evidence" value="ECO:0007669"/>
    <property type="project" value="TreeGrafter"/>
</dbReference>
<feature type="domain" description="C2H2-type" evidence="10">
    <location>
        <begin position="374"/>
        <end position="404"/>
    </location>
</feature>
<evidence type="ECO:0000256" key="7">
    <source>
        <dbReference type="ARBA" id="ARBA00023242"/>
    </source>
</evidence>
<dbReference type="PROSITE" id="PS50157">
    <property type="entry name" value="ZINC_FINGER_C2H2_2"/>
    <property type="match status" value="6"/>
</dbReference>
<dbReference type="InterPro" id="IPR013087">
    <property type="entry name" value="Znf_C2H2_type"/>
</dbReference>
<name>A0A067QM51_ZOONE</name>
<keyword evidence="12" id="KW-1185">Reference proteome</keyword>
<dbReference type="Proteomes" id="UP000027135">
    <property type="component" value="Unassembled WGS sequence"/>
</dbReference>
<keyword evidence="4 8" id="KW-0863">Zinc-finger</keyword>
<evidence type="ECO:0000256" key="4">
    <source>
        <dbReference type="ARBA" id="ARBA00022771"/>
    </source>
</evidence>
<comment type="subcellular location">
    <subcellularLocation>
        <location evidence="1">Nucleus</location>
    </subcellularLocation>
</comment>
<evidence type="ECO:0000256" key="5">
    <source>
        <dbReference type="ARBA" id="ARBA00022833"/>
    </source>
</evidence>
<dbReference type="SUPFAM" id="SSF57667">
    <property type="entry name" value="beta-beta-alpha zinc fingers"/>
    <property type="match status" value="3"/>
</dbReference>
<evidence type="ECO:0000256" key="6">
    <source>
        <dbReference type="ARBA" id="ARBA00023125"/>
    </source>
</evidence>
<keyword evidence="7" id="KW-0539">Nucleus</keyword>
<evidence type="ECO:0000313" key="11">
    <source>
        <dbReference type="EMBL" id="KDR10491.1"/>
    </source>
</evidence>
<feature type="domain" description="C2H2-type" evidence="10">
    <location>
        <begin position="231"/>
        <end position="260"/>
    </location>
</feature>
<dbReference type="OMA" id="HANRHIN"/>
<evidence type="ECO:0000256" key="9">
    <source>
        <dbReference type="SAM" id="MobiDB-lite"/>
    </source>
</evidence>
<accession>A0A067QM51</accession>
<dbReference type="InterPro" id="IPR051574">
    <property type="entry name" value="ZnF_E-box_Homeobox"/>
</dbReference>
<evidence type="ECO:0000313" key="12">
    <source>
        <dbReference type="Proteomes" id="UP000027135"/>
    </source>
</evidence>
<dbReference type="InParanoid" id="A0A067QM51"/>
<evidence type="ECO:0000256" key="8">
    <source>
        <dbReference type="PROSITE-ProRule" id="PRU00042"/>
    </source>
</evidence>
<dbReference type="GO" id="GO:0045892">
    <property type="term" value="P:negative regulation of DNA-templated transcription"/>
    <property type="evidence" value="ECO:0007669"/>
    <property type="project" value="UniProtKB-ARBA"/>
</dbReference>
<dbReference type="EMBL" id="KK853156">
    <property type="protein sequence ID" value="KDR10491.1"/>
    <property type="molecule type" value="Genomic_DNA"/>
</dbReference>
<dbReference type="SMART" id="SM00355">
    <property type="entry name" value="ZnF_C2H2"/>
    <property type="match status" value="10"/>
</dbReference>
<dbReference type="GO" id="GO:0008270">
    <property type="term" value="F:zinc ion binding"/>
    <property type="evidence" value="ECO:0007669"/>
    <property type="project" value="UniProtKB-KW"/>
</dbReference>
<dbReference type="Gene3D" id="6.10.140.370">
    <property type="match status" value="1"/>
</dbReference>
<dbReference type="FunCoup" id="A0A067QM51">
    <property type="interactions" value="1860"/>
</dbReference>
<feature type="domain" description="C2H2-type" evidence="10">
    <location>
        <begin position="407"/>
        <end position="435"/>
    </location>
</feature>
<keyword evidence="3" id="KW-0677">Repeat</keyword>
<feature type="region of interest" description="Disordered" evidence="9">
    <location>
        <begin position="39"/>
        <end position="64"/>
    </location>
</feature>
<sequence length="558" mass="64392">MSAIDELSTDSPLSLHQSFTKADALKKCGDWVDSQSCHTQEKDMGCKAKQRGGQGEECDSPDETDSIVSSACGNKRKRKMVKLKDEQLNLQCEWRSCDYVTCNLDDFVHHVSLHIPHLEVKENEDQEGVYACLWESCEFESADSNEIVRHVNFHSYHTKIKSIGSNILARLKLPACTYVQVGKNLLPDLPDAFTCCWDDCDRTFSNPQIYFCHVQSHVHCNPRGKNVAGGVPCCWRGCKLIFRSIYKLADHIRTHTQEKLVGCPTCGGLFATKTKFFDHCKRQVPLELQGYQCSHCSKYYPSERLLRDHMRHHVNHYKCSFCDMTCPSPSSLSLHIRYRHLDSKPFKCDFCEYTAKTHCDMKHHLNTHCSDPLYRCEQEGCGFSCRSAYGLRRHYHRSHRGDDAPTYCCHMCDDRFHRGSLLTRHLFTQHNFRWPSGHCRFRYKHDEDGFFRLQTVRYESLEVTQEMMQSESAATQPLCRKSHYNLRRVNGRNEVEFTVCEDDEDPLKQVVEEDRIIISIKEVDSSGRVVSSKTMESDKVAAFPTGSVTVVRDESQKK</sequence>
<feature type="domain" description="C2H2-type" evidence="10">
    <location>
        <begin position="317"/>
        <end position="345"/>
    </location>
</feature>
<dbReference type="OrthoDB" id="10260596at2759"/>
<reference evidence="11 12" key="1">
    <citation type="journal article" date="2014" name="Nat. Commun.">
        <title>Molecular traces of alternative social organization in a termite genome.</title>
        <authorList>
            <person name="Terrapon N."/>
            <person name="Li C."/>
            <person name="Robertson H.M."/>
            <person name="Ji L."/>
            <person name="Meng X."/>
            <person name="Booth W."/>
            <person name="Chen Z."/>
            <person name="Childers C.P."/>
            <person name="Glastad K.M."/>
            <person name="Gokhale K."/>
            <person name="Gowin J."/>
            <person name="Gronenberg W."/>
            <person name="Hermansen R.A."/>
            <person name="Hu H."/>
            <person name="Hunt B.G."/>
            <person name="Huylmans A.K."/>
            <person name="Khalil S.M."/>
            <person name="Mitchell R.D."/>
            <person name="Munoz-Torres M.C."/>
            <person name="Mustard J.A."/>
            <person name="Pan H."/>
            <person name="Reese J.T."/>
            <person name="Scharf M.E."/>
            <person name="Sun F."/>
            <person name="Vogel H."/>
            <person name="Xiao J."/>
            <person name="Yang W."/>
            <person name="Yang Z."/>
            <person name="Yang Z."/>
            <person name="Zhou J."/>
            <person name="Zhu J."/>
            <person name="Brent C.S."/>
            <person name="Elsik C.G."/>
            <person name="Goodisman M.A."/>
            <person name="Liberles D.A."/>
            <person name="Roe R.M."/>
            <person name="Vargo E.L."/>
            <person name="Vilcinskas A."/>
            <person name="Wang J."/>
            <person name="Bornberg-Bauer E."/>
            <person name="Korb J."/>
            <person name="Zhang G."/>
            <person name="Liebig J."/>
        </authorList>
    </citation>
    <scope>NUCLEOTIDE SEQUENCE [LARGE SCALE GENOMIC DNA]</scope>
    <source>
        <tissue evidence="11">Whole organism</tissue>
    </source>
</reference>
<dbReference type="PANTHER" id="PTHR24391">
    <property type="entry name" value="HISTONE H4 TRANSCRIPTION FACTOR-RELATED"/>
    <property type="match status" value="1"/>
</dbReference>
<feature type="domain" description="C2H2-type" evidence="10">
    <location>
        <begin position="291"/>
        <end position="318"/>
    </location>
</feature>
<dbReference type="GO" id="GO:0005634">
    <property type="term" value="C:nucleus"/>
    <property type="evidence" value="ECO:0007669"/>
    <property type="project" value="UniProtKB-SubCell"/>
</dbReference>
<dbReference type="STRING" id="136037.A0A067QM51"/>
<dbReference type="eggNOG" id="KOG3608">
    <property type="taxonomic scope" value="Eukaryota"/>
</dbReference>
<dbReference type="PANTHER" id="PTHR24391:SF18">
    <property type="entry name" value="EG:115C2.6 PROTEIN"/>
    <property type="match status" value="1"/>
</dbReference>
<feature type="domain" description="C2H2-type" evidence="10">
    <location>
        <begin position="193"/>
        <end position="222"/>
    </location>
</feature>
<keyword evidence="5" id="KW-0862">Zinc</keyword>
<dbReference type="AlphaFoldDB" id="A0A067QM51"/>
<evidence type="ECO:0000256" key="3">
    <source>
        <dbReference type="ARBA" id="ARBA00022737"/>
    </source>
</evidence>
<dbReference type="InterPro" id="IPR036236">
    <property type="entry name" value="Znf_C2H2_sf"/>
</dbReference>
<protein>
    <submittedName>
        <fullName evidence="11">Histone H4 transcription factor</fullName>
    </submittedName>
</protein>
<evidence type="ECO:0000256" key="1">
    <source>
        <dbReference type="ARBA" id="ARBA00004123"/>
    </source>
</evidence>
<dbReference type="Gene3D" id="3.30.160.60">
    <property type="entry name" value="Classic Zinc Finger"/>
    <property type="match status" value="3"/>
</dbReference>
<proteinExistence type="predicted"/>
<organism evidence="11 12">
    <name type="scientific">Zootermopsis nevadensis</name>
    <name type="common">Dampwood termite</name>
    <dbReference type="NCBI Taxonomy" id="136037"/>
    <lineage>
        <taxon>Eukaryota</taxon>
        <taxon>Metazoa</taxon>
        <taxon>Ecdysozoa</taxon>
        <taxon>Arthropoda</taxon>
        <taxon>Hexapoda</taxon>
        <taxon>Insecta</taxon>
        <taxon>Pterygota</taxon>
        <taxon>Neoptera</taxon>
        <taxon>Polyneoptera</taxon>
        <taxon>Dictyoptera</taxon>
        <taxon>Blattodea</taxon>
        <taxon>Blattoidea</taxon>
        <taxon>Termitoidae</taxon>
        <taxon>Termopsidae</taxon>
        <taxon>Zootermopsis</taxon>
    </lineage>
</organism>
<dbReference type="PROSITE" id="PS00028">
    <property type="entry name" value="ZINC_FINGER_C2H2_1"/>
    <property type="match status" value="6"/>
</dbReference>
<gene>
    <name evidence="11" type="ORF">L798_15481</name>
</gene>
<evidence type="ECO:0000256" key="2">
    <source>
        <dbReference type="ARBA" id="ARBA00022723"/>
    </source>
</evidence>
<keyword evidence="6" id="KW-0238">DNA-binding</keyword>